<dbReference type="GO" id="GO:0003677">
    <property type="term" value="F:DNA binding"/>
    <property type="evidence" value="ECO:0007669"/>
    <property type="project" value="InterPro"/>
</dbReference>
<comment type="caution">
    <text evidence="2">The sequence shown here is derived from an EMBL/GenBank/DDBJ whole genome shotgun (WGS) entry which is preliminary data.</text>
</comment>
<dbReference type="InterPro" id="IPR036162">
    <property type="entry name" value="Resolvase-like_N_sf"/>
</dbReference>
<dbReference type="Proteomes" id="UP000178935">
    <property type="component" value="Unassembled WGS sequence"/>
</dbReference>
<dbReference type="InterPro" id="IPR050639">
    <property type="entry name" value="SSR_resolvase"/>
</dbReference>
<dbReference type="CDD" id="cd00338">
    <property type="entry name" value="Ser_Recombinase"/>
    <property type="match status" value="1"/>
</dbReference>
<evidence type="ECO:0000259" key="1">
    <source>
        <dbReference type="PROSITE" id="PS51736"/>
    </source>
</evidence>
<sequence length="153" mass="17227">MKNSKSKNAVAYVRTATKNNTLINKQLSEIKKYATKNGYKISKEYIDSGYSGNESNRPAIVELLKDSKSDAHKAVLIFDFSRIARNPIIYNMIKTDFQKNGVKIISITDSDNSPSLFMDDMFASQHSRLLSKSIKAGIARKKLLSNKKICKTK</sequence>
<dbReference type="SUPFAM" id="SSF53041">
    <property type="entry name" value="Resolvase-like"/>
    <property type="match status" value="1"/>
</dbReference>
<dbReference type="Pfam" id="PF00239">
    <property type="entry name" value="Resolvase"/>
    <property type="match status" value="1"/>
</dbReference>
<dbReference type="PANTHER" id="PTHR30461:SF23">
    <property type="entry name" value="DNA RECOMBINASE-RELATED"/>
    <property type="match status" value="1"/>
</dbReference>
<accession>A0A1G2JQ17</accession>
<dbReference type="PANTHER" id="PTHR30461">
    <property type="entry name" value="DNA-INVERTASE FROM LAMBDOID PROPHAGE"/>
    <property type="match status" value="1"/>
</dbReference>
<proteinExistence type="predicted"/>
<dbReference type="EMBL" id="MHPU01000009">
    <property type="protein sequence ID" value="OGZ89237.1"/>
    <property type="molecule type" value="Genomic_DNA"/>
</dbReference>
<protein>
    <recommendedName>
        <fullName evidence="1">Resolvase/invertase-type recombinase catalytic domain-containing protein</fullName>
    </recommendedName>
</protein>
<dbReference type="InterPro" id="IPR006119">
    <property type="entry name" value="Resolv_N"/>
</dbReference>
<dbReference type="AlphaFoldDB" id="A0A1G2JQ17"/>
<dbReference type="PROSITE" id="PS51736">
    <property type="entry name" value="RECOMBINASES_3"/>
    <property type="match status" value="1"/>
</dbReference>
<evidence type="ECO:0000313" key="3">
    <source>
        <dbReference type="Proteomes" id="UP000178935"/>
    </source>
</evidence>
<evidence type="ECO:0000313" key="2">
    <source>
        <dbReference type="EMBL" id="OGZ89237.1"/>
    </source>
</evidence>
<name>A0A1G2JQ17_9BACT</name>
<feature type="domain" description="Resolvase/invertase-type recombinase catalytic" evidence="1">
    <location>
        <begin position="8"/>
        <end position="153"/>
    </location>
</feature>
<reference evidence="2 3" key="1">
    <citation type="journal article" date="2016" name="Nat. Commun.">
        <title>Thousands of microbial genomes shed light on interconnected biogeochemical processes in an aquifer system.</title>
        <authorList>
            <person name="Anantharaman K."/>
            <person name="Brown C.T."/>
            <person name="Hug L.A."/>
            <person name="Sharon I."/>
            <person name="Castelle C.J."/>
            <person name="Probst A.J."/>
            <person name="Thomas B.C."/>
            <person name="Singh A."/>
            <person name="Wilkins M.J."/>
            <person name="Karaoz U."/>
            <person name="Brodie E.L."/>
            <person name="Williams K.H."/>
            <person name="Hubbard S.S."/>
            <person name="Banfield J.F."/>
        </authorList>
    </citation>
    <scope>NUCLEOTIDE SEQUENCE [LARGE SCALE GENOMIC DNA]</scope>
</reference>
<dbReference type="GO" id="GO:0000150">
    <property type="term" value="F:DNA strand exchange activity"/>
    <property type="evidence" value="ECO:0007669"/>
    <property type="project" value="InterPro"/>
</dbReference>
<organism evidence="2 3">
    <name type="scientific">Candidatus Staskawiczbacteria bacterium RIFOXYD1_FULL_32_13</name>
    <dbReference type="NCBI Taxonomy" id="1802234"/>
    <lineage>
        <taxon>Bacteria</taxon>
        <taxon>Candidatus Staskawicziibacteriota</taxon>
    </lineage>
</organism>
<dbReference type="SMART" id="SM00857">
    <property type="entry name" value="Resolvase"/>
    <property type="match status" value="1"/>
</dbReference>
<gene>
    <name evidence="2" type="ORF">A2561_02395</name>
</gene>
<dbReference type="Gene3D" id="3.40.50.1390">
    <property type="entry name" value="Resolvase, N-terminal catalytic domain"/>
    <property type="match status" value="1"/>
</dbReference>